<reference evidence="1" key="1">
    <citation type="journal article" date="2019" name="Sci. Rep.">
        <title>Draft genome of Tanacetum cinerariifolium, the natural source of mosquito coil.</title>
        <authorList>
            <person name="Yamashiro T."/>
            <person name="Shiraishi A."/>
            <person name="Satake H."/>
            <person name="Nakayama K."/>
        </authorList>
    </citation>
    <scope>NUCLEOTIDE SEQUENCE</scope>
</reference>
<dbReference type="AlphaFoldDB" id="A0A699WA30"/>
<name>A0A699WA30_TANCI</name>
<gene>
    <name evidence="1" type="ORF">Tci_914537</name>
</gene>
<dbReference type="EMBL" id="BKCJ011577403">
    <property type="protein sequence ID" value="GFD42568.1"/>
    <property type="molecule type" value="Genomic_DNA"/>
</dbReference>
<keyword evidence="1" id="KW-0695">RNA-directed DNA polymerase</keyword>
<keyword evidence="1" id="KW-0548">Nucleotidyltransferase</keyword>
<sequence length="41" mass="4468">SHAMDGGKLGLKWEGPYEVTEALGDEAYRLRSMDGAVLSRT</sequence>
<organism evidence="1">
    <name type="scientific">Tanacetum cinerariifolium</name>
    <name type="common">Dalmatian daisy</name>
    <name type="synonym">Chrysanthemum cinerariifolium</name>
    <dbReference type="NCBI Taxonomy" id="118510"/>
    <lineage>
        <taxon>Eukaryota</taxon>
        <taxon>Viridiplantae</taxon>
        <taxon>Streptophyta</taxon>
        <taxon>Embryophyta</taxon>
        <taxon>Tracheophyta</taxon>
        <taxon>Spermatophyta</taxon>
        <taxon>Magnoliopsida</taxon>
        <taxon>eudicotyledons</taxon>
        <taxon>Gunneridae</taxon>
        <taxon>Pentapetalae</taxon>
        <taxon>asterids</taxon>
        <taxon>campanulids</taxon>
        <taxon>Asterales</taxon>
        <taxon>Asteraceae</taxon>
        <taxon>Asteroideae</taxon>
        <taxon>Anthemideae</taxon>
        <taxon>Anthemidinae</taxon>
        <taxon>Tanacetum</taxon>
    </lineage>
</organism>
<feature type="non-terminal residue" evidence="1">
    <location>
        <position position="1"/>
    </location>
</feature>
<keyword evidence="1" id="KW-0808">Transferase</keyword>
<comment type="caution">
    <text evidence="1">The sequence shown here is derived from an EMBL/GenBank/DDBJ whole genome shotgun (WGS) entry which is preliminary data.</text>
</comment>
<accession>A0A699WA30</accession>
<evidence type="ECO:0000313" key="1">
    <source>
        <dbReference type="EMBL" id="GFD42568.1"/>
    </source>
</evidence>
<dbReference type="GO" id="GO:0003964">
    <property type="term" value="F:RNA-directed DNA polymerase activity"/>
    <property type="evidence" value="ECO:0007669"/>
    <property type="project" value="UniProtKB-KW"/>
</dbReference>
<proteinExistence type="predicted"/>
<protein>
    <submittedName>
        <fullName evidence="1">Reverse transcriptase domain-containing protein</fullName>
    </submittedName>
</protein>